<dbReference type="AlphaFoldDB" id="A0A6A6IKW2"/>
<reference evidence="2" key="1">
    <citation type="journal article" date="2020" name="Stud. Mycol.">
        <title>101 Dothideomycetes genomes: a test case for predicting lifestyles and emergence of pathogens.</title>
        <authorList>
            <person name="Haridas S."/>
            <person name="Albert R."/>
            <person name="Binder M."/>
            <person name="Bloem J."/>
            <person name="Labutti K."/>
            <person name="Salamov A."/>
            <person name="Andreopoulos B."/>
            <person name="Baker S."/>
            <person name="Barry K."/>
            <person name="Bills G."/>
            <person name="Bluhm B."/>
            <person name="Cannon C."/>
            <person name="Castanera R."/>
            <person name="Culley D."/>
            <person name="Daum C."/>
            <person name="Ezra D."/>
            <person name="Gonzalez J."/>
            <person name="Henrissat B."/>
            <person name="Kuo A."/>
            <person name="Liang C."/>
            <person name="Lipzen A."/>
            <person name="Lutzoni F."/>
            <person name="Magnuson J."/>
            <person name="Mondo S."/>
            <person name="Nolan M."/>
            <person name="Ohm R."/>
            <person name="Pangilinan J."/>
            <person name="Park H.-J."/>
            <person name="Ramirez L."/>
            <person name="Alfaro M."/>
            <person name="Sun H."/>
            <person name="Tritt A."/>
            <person name="Yoshinaga Y."/>
            <person name="Zwiers L.-H."/>
            <person name="Turgeon B."/>
            <person name="Goodwin S."/>
            <person name="Spatafora J."/>
            <person name="Crous P."/>
            <person name="Grigoriev I."/>
        </authorList>
    </citation>
    <scope>NUCLEOTIDE SEQUENCE</scope>
    <source>
        <strain evidence="2">CBS 122368</strain>
    </source>
</reference>
<name>A0A6A6IKW2_9PLEO</name>
<dbReference type="EMBL" id="ML987193">
    <property type="protein sequence ID" value="KAF2251061.1"/>
    <property type="molecule type" value="Genomic_DNA"/>
</dbReference>
<feature type="compositionally biased region" description="Polar residues" evidence="1">
    <location>
        <begin position="21"/>
        <end position="31"/>
    </location>
</feature>
<dbReference type="Proteomes" id="UP000800094">
    <property type="component" value="Unassembled WGS sequence"/>
</dbReference>
<feature type="compositionally biased region" description="Acidic residues" evidence="1">
    <location>
        <begin position="103"/>
        <end position="116"/>
    </location>
</feature>
<evidence type="ECO:0000256" key="1">
    <source>
        <dbReference type="SAM" id="MobiDB-lite"/>
    </source>
</evidence>
<proteinExistence type="predicted"/>
<sequence>MSSEKTKESAPKTDERPTETPPASTLSSFPSRSRLKGPSTPPNTSPAPSIAPPRSKVNASSSGEQTEMPGEPVRKPSSNISPKDVSKWMKTGSFGNARRESIQEEDEEDCNGDEKEDNGNLMNGHEPCFNCGGKVVWAAAGNFSLICQNCQKPQ</sequence>
<keyword evidence="3" id="KW-1185">Reference proteome</keyword>
<accession>A0A6A6IKW2</accession>
<feature type="region of interest" description="Disordered" evidence="1">
    <location>
        <begin position="1"/>
        <end position="121"/>
    </location>
</feature>
<feature type="compositionally biased region" description="Basic and acidic residues" evidence="1">
    <location>
        <begin position="1"/>
        <end position="18"/>
    </location>
</feature>
<evidence type="ECO:0000313" key="2">
    <source>
        <dbReference type="EMBL" id="KAF2251061.1"/>
    </source>
</evidence>
<protein>
    <submittedName>
        <fullName evidence="2">Uncharacterized protein</fullName>
    </submittedName>
</protein>
<gene>
    <name evidence="2" type="ORF">BU26DRAFT_275728</name>
</gene>
<dbReference type="GeneID" id="54574771"/>
<evidence type="ECO:0000313" key="3">
    <source>
        <dbReference type="Proteomes" id="UP000800094"/>
    </source>
</evidence>
<organism evidence="2 3">
    <name type="scientific">Trematosphaeria pertusa</name>
    <dbReference type="NCBI Taxonomy" id="390896"/>
    <lineage>
        <taxon>Eukaryota</taxon>
        <taxon>Fungi</taxon>
        <taxon>Dikarya</taxon>
        <taxon>Ascomycota</taxon>
        <taxon>Pezizomycotina</taxon>
        <taxon>Dothideomycetes</taxon>
        <taxon>Pleosporomycetidae</taxon>
        <taxon>Pleosporales</taxon>
        <taxon>Massarineae</taxon>
        <taxon>Trematosphaeriaceae</taxon>
        <taxon>Trematosphaeria</taxon>
    </lineage>
</organism>
<dbReference type="RefSeq" id="XP_033686065.1">
    <property type="nucleotide sequence ID" value="XM_033821441.1"/>
</dbReference>
<feature type="compositionally biased region" description="Pro residues" evidence="1">
    <location>
        <begin position="39"/>
        <end position="51"/>
    </location>
</feature>